<protein>
    <submittedName>
        <fullName evidence="2">Uncharacterized protein</fullName>
    </submittedName>
</protein>
<name>A0A9X2F7W0_9BACT</name>
<organism evidence="2 3">
    <name type="scientific">Aeoliella straminimaris</name>
    <dbReference type="NCBI Taxonomy" id="2954799"/>
    <lineage>
        <taxon>Bacteria</taxon>
        <taxon>Pseudomonadati</taxon>
        <taxon>Planctomycetota</taxon>
        <taxon>Planctomycetia</taxon>
        <taxon>Pirellulales</taxon>
        <taxon>Lacipirellulaceae</taxon>
        <taxon>Aeoliella</taxon>
    </lineage>
</organism>
<keyword evidence="1" id="KW-0732">Signal</keyword>
<feature type="chain" id="PRO_5040917073" evidence="1">
    <location>
        <begin position="26"/>
        <end position="266"/>
    </location>
</feature>
<keyword evidence="3" id="KW-1185">Reference proteome</keyword>
<dbReference type="EMBL" id="JAMXLR010000024">
    <property type="protein sequence ID" value="MCO6043479.1"/>
    <property type="molecule type" value="Genomic_DNA"/>
</dbReference>
<proteinExistence type="predicted"/>
<evidence type="ECO:0000256" key="1">
    <source>
        <dbReference type="SAM" id="SignalP"/>
    </source>
</evidence>
<evidence type="ECO:0000313" key="3">
    <source>
        <dbReference type="Proteomes" id="UP001155241"/>
    </source>
</evidence>
<dbReference type="RefSeq" id="WP_252851585.1">
    <property type="nucleotide sequence ID" value="NZ_JAMXLR010000024.1"/>
</dbReference>
<gene>
    <name evidence="2" type="ORF">NG895_06130</name>
</gene>
<dbReference type="Proteomes" id="UP001155241">
    <property type="component" value="Unassembled WGS sequence"/>
</dbReference>
<sequence>MSKTGVTSWMLIATLAAGMASAQQAKQVVRQQATQEAPGKADPLATKQQEAKIRALVDQLVFADGDATNRPALSPGIRDNSDEYRARFERCYKAFAELMEYKELAFPVLVEHLEDKRQSINFRNHHTGNSVGDACYWNLYFQLQNRPEDYSRYGLMRKGRDGENHTQPYWEGTPFDEAGGLVKWLEANSELNYTEKQIKCLEWLLAKEKEIGASDAESYFINILPLEIQILKRRLENGEDVKAELARLERVNDQKLAGEIPQELLP</sequence>
<dbReference type="AlphaFoldDB" id="A0A9X2F7W0"/>
<feature type="signal peptide" evidence="1">
    <location>
        <begin position="1"/>
        <end position="25"/>
    </location>
</feature>
<evidence type="ECO:0000313" key="2">
    <source>
        <dbReference type="EMBL" id="MCO6043479.1"/>
    </source>
</evidence>
<accession>A0A9X2F7W0</accession>
<comment type="caution">
    <text evidence="2">The sequence shown here is derived from an EMBL/GenBank/DDBJ whole genome shotgun (WGS) entry which is preliminary data.</text>
</comment>
<reference evidence="2" key="1">
    <citation type="submission" date="2022-06" db="EMBL/GenBank/DDBJ databases">
        <title>Aeoliella straminimaris, a novel planctomycete from sediments.</title>
        <authorList>
            <person name="Vitorino I.R."/>
            <person name="Lage O.M."/>
        </authorList>
    </citation>
    <scope>NUCLEOTIDE SEQUENCE</scope>
    <source>
        <strain evidence="2">ICT_H6.2</strain>
    </source>
</reference>